<evidence type="ECO:0000313" key="2">
    <source>
        <dbReference type="EMBL" id="GIM74759.1"/>
    </source>
</evidence>
<sequence>MTITATRSQTGRTLTGGVVALGAAGWVVMAAQHQGGHHHPAATLTGWVVMVVAMMLPTALPLFELLRRFNQGIWLAMSVYVGVWTAAGAVLVSLNLALSGRLESWTWTWEHPHAPLGAALMIAGAYQFSSWKDRCLTACRSPRGIAMLHWRGVRPAWQEAAVVSGVYAASCVGCCWLLMGTGLLTGAGSLAAMAVLAAVMAAERLTRHGRLLVRPAGAAAVIIGASLLLGAS</sequence>
<accession>A0A919SN32</accession>
<dbReference type="InterPro" id="IPR018688">
    <property type="entry name" value="PpoB2-like"/>
</dbReference>
<feature type="transmembrane region" description="Helical" evidence="1">
    <location>
        <begin position="166"/>
        <end position="199"/>
    </location>
</feature>
<dbReference type="Proteomes" id="UP000680865">
    <property type="component" value="Unassembled WGS sequence"/>
</dbReference>
<comment type="caution">
    <text evidence="2">The sequence shown here is derived from an EMBL/GenBank/DDBJ whole genome shotgun (WGS) entry which is preliminary data.</text>
</comment>
<evidence type="ECO:0000313" key="3">
    <source>
        <dbReference type="Proteomes" id="UP000680865"/>
    </source>
</evidence>
<dbReference type="RefSeq" id="WP_212998911.1">
    <property type="nucleotide sequence ID" value="NZ_BAAATW010000015.1"/>
</dbReference>
<evidence type="ECO:0008006" key="4">
    <source>
        <dbReference type="Google" id="ProtNLM"/>
    </source>
</evidence>
<keyword evidence="1" id="KW-0472">Membrane</keyword>
<gene>
    <name evidence="2" type="ORF">Aco04nite_41910</name>
</gene>
<dbReference type="Pfam" id="PF09948">
    <property type="entry name" value="PpoB2"/>
    <property type="match status" value="1"/>
</dbReference>
<feature type="transmembrane region" description="Helical" evidence="1">
    <location>
        <begin position="46"/>
        <end position="66"/>
    </location>
</feature>
<dbReference type="EMBL" id="BOQP01000021">
    <property type="protein sequence ID" value="GIM74759.1"/>
    <property type="molecule type" value="Genomic_DNA"/>
</dbReference>
<dbReference type="AlphaFoldDB" id="A0A919SN32"/>
<proteinExistence type="predicted"/>
<organism evidence="2 3">
    <name type="scientific">Winogradskya consettensis</name>
    <dbReference type="NCBI Taxonomy" id="113560"/>
    <lineage>
        <taxon>Bacteria</taxon>
        <taxon>Bacillati</taxon>
        <taxon>Actinomycetota</taxon>
        <taxon>Actinomycetes</taxon>
        <taxon>Micromonosporales</taxon>
        <taxon>Micromonosporaceae</taxon>
        <taxon>Winogradskya</taxon>
    </lineage>
</organism>
<keyword evidence="1" id="KW-0812">Transmembrane</keyword>
<keyword evidence="1" id="KW-1133">Transmembrane helix</keyword>
<protein>
    <recommendedName>
        <fullName evidence="4">DUF2182 domain-containing protein</fullName>
    </recommendedName>
</protein>
<name>A0A919SN32_9ACTN</name>
<evidence type="ECO:0000256" key="1">
    <source>
        <dbReference type="SAM" id="Phobius"/>
    </source>
</evidence>
<feature type="transmembrane region" description="Helical" evidence="1">
    <location>
        <begin position="211"/>
        <end position="231"/>
    </location>
</feature>
<feature type="transmembrane region" description="Helical" evidence="1">
    <location>
        <begin position="73"/>
        <end position="98"/>
    </location>
</feature>
<reference evidence="2" key="1">
    <citation type="submission" date="2021-03" db="EMBL/GenBank/DDBJ databases">
        <title>Whole genome shotgun sequence of Actinoplanes consettensis NBRC 14913.</title>
        <authorList>
            <person name="Komaki H."/>
            <person name="Tamura T."/>
        </authorList>
    </citation>
    <scope>NUCLEOTIDE SEQUENCE</scope>
    <source>
        <strain evidence="2">NBRC 14913</strain>
    </source>
</reference>
<keyword evidence="3" id="KW-1185">Reference proteome</keyword>